<dbReference type="InterPro" id="IPR020095">
    <property type="entry name" value="PsdUridine_synth_TruA_C"/>
</dbReference>
<feature type="domain" description="Pseudouridine synthase I TruA alpha/beta" evidence="8">
    <location>
        <begin position="8"/>
        <end position="102"/>
    </location>
</feature>
<proteinExistence type="inferred from homology"/>
<evidence type="ECO:0000256" key="1">
    <source>
        <dbReference type="ARBA" id="ARBA00009375"/>
    </source>
</evidence>
<evidence type="ECO:0000313" key="10">
    <source>
        <dbReference type="Proteomes" id="UP000463939"/>
    </source>
</evidence>
<comment type="similarity">
    <text evidence="1 4 7">Belongs to the tRNA pseudouridine synthase TruA family.</text>
</comment>
<dbReference type="InterPro" id="IPR020097">
    <property type="entry name" value="PsdUridine_synth_TruA_a/b_dom"/>
</dbReference>
<dbReference type="GO" id="GO:0160147">
    <property type="term" value="F:tRNA pseudouridine(38-40) synthase activity"/>
    <property type="evidence" value="ECO:0007669"/>
    <property type="project" value="UniProtKB-EC"/>
</dbReference>
<evidence type="ECO:0000256" key="5">
    <source>
        <dbReference type="PIRSR" id="PIRSR001430-1"/>
    </source>
</evidence>
<keyword evidence="2 4" id="KW-0819">tRNA processing</keyword>
<keyword evidence="10" id="KW-1185">Reference proteome</keyword>
<comment type="catalytic activity">
    <reaction evidence="4 7">
        <text>uridine(38/39/40) in tRNA = pseudouridine(38/39/40) in tRNA</text>
        <dbReference type="Rhea" id="RHEA:22376"/>
        <dbReference type="Rhea" id="RHEA-COMP:10085"/>
        <dbReference type="Rhea" id="RHEA-COMP:10087"/>
        <dbReference type="ChEBI" id="CHEBI:65314"/>
        <dbReference type="ChEBI" id="CHEBI:65315"/>
        <dbReference type="EC" id="5.4.99.12"/>
    </reaction>
</comment>
<reference evidence="10" key="1">
    <citation type="submission" date="2019-11" db="EMBL/GenBank/DDBJ databases">
        <title>Isolation and characterization of a novel species in the genus Sulfuriferula.</title>
        <authorList>
            <person name="Mochizuki J."/>
            <person name="Kojima H."/>
            <person name="Fukui M."/>
        </authorList>
    </citation>
    <scope>NUCLEOTIDE SEQUENCE [LARGE SCALE GENOMIC DNA]</scope>
    <source>
        <strain evidence="10">SGTM</strain>
    </source>
</reference>
<accession>A0A809SAQ8</accession>
<evidence type="ECO:0000313" key="9">
    <source>
        <dbReference type="EMBL" id="BBP01792.1"/>
    </source>
</evidence>
<evidence type="ECO:0000256" key="2">
    <source>
        <dbReference type="ARBA" id="ARBA00022694"/>
    </source>
</evidence>
<dbReference type="PANTHER" id="PTHR11142:SF0">
    <property type="entry name" value="TRNA PSEUDOURIDINE SYNTHASE-LIKE 1"/>
    <property type="match status" value="1"/>
</dbReference>
<evidence type="ECO:0000256" key="7">
    <source>
        <dbReference type="RuleBase" id="RU003792"/>
    </source>
</evidence>
<dbReference type="CDD" id="cd02570">
    <property type="entry name" value="PseudoU_synth_EcTruA"/>
    <property type="match status" value="1"/>
</dbReference>
<dbReference type="PIRSF" id="PIRSF001430">
    <property type="entry name" value="tRNA_psdUrid_synth"/>
    <property type="match status" value="1"/>
</dbReference>
<dbReference type="NCBIfam" id="TIGR00071">
    <property type="entry name" value="hisT_truA"/>
    <property type="match status" value="1"/>
</dbReference>
<dbReference type="InterPro" id="IPR020103">
    <property type="entry name" value="PsdUridine_synth_cat_dom_sf"/>
</dbReference>
<dbReference type="PANTHER" id="PTHR11142">
    <property type="entry name" value="PSEUDOURIDYLATE SYNTHASE"/>
    <property type="match status" value="1"/>
</dbReference>
<dbReference type="SUPFAM" id="SSF55120">
    <property type="entry name" value="Pseudouridine synthase"/>
    <property type="match status" value="1"/>
</dbReference>
<dbReference type="EMBL" id="AP021881">
    <property type="protein sequence ID" value="BBP01792.1"/>
    <property type="molecule type" value="Genomic_DNA"/>
</dbReference>
<organism evidence="9 10">
    <name type="scientific">Sulfuriferula nivalis</name>
    <dbReference type="NCBI Taxonomy" id="2675298"/>
    <lineage>
        <taxon>Bacteria</taxon>
        <taxon>Pseudomonadati</taxon>
        <taxon>Pseudomonadota</taxon>
        <taxon>Betaproteobacteria</taxon>
        <taxon>Nitrosomonadales</taxon>
        <taxon>Sulfuricellaceae</taxon>
        <taxon>Sulfuriferula</taxon>
    </lineage>
</organism>
<feature type="active site" description="Nucleophile" evidence="4 5">
    <location>
        <position position="51"/>
    </location>
</feature>
<name>A0A809SAQ8_9PROT</name>
<dbReference type="HAMAP" id="MF_00171">
    <property type="entry name" value="TruA"/>
    <property type="match status" value="1"/>
</dbReference>
<comment type="caution">
    <text evidence="4">Lacks conserved residue(s) required for the propagation of feature annotation.</text>
</comment>
<comment type="function">
    <text evidence="4">Formation of pseudouridine at positions 38, 39 and 40 in the anticodon stem and loop of transfer RNAs.</text>
</comment>
<dbReference type="FunFam" id="3.30.70.580:FF:000001">
    <property type="entry name" value="tRNA pseudouridine synthase A"/>
    <property type="match status" value="1"/>
</dbReference>
<feature type="domain" description="Pseudouridine synthase I TruA alpha/beta" evidence="8">
    <location>
        <begin position="142"/>
        <end position="244"/>
    </location>
</feature>
<dbReference type="Gene3D" id="3.30.70.580">
    <property type="entry name" value="Pseudouridine synthase I, catalytic domain, N-terminal subdomain"/>
    <property type="match status" value="1"/>
</dbReference>
<dbReference type="GO" id="GO:0031119">
    <property type="term" value="P:tRNA pseudouridine synthesis"/>
    <property type="evidence" value="ECO:0007669"/>
    <property type="project" value="UniProtKB-UniRule"/>
</dbReference>
<gene>
    <name evidence="4 9" type="primary">truA</name>
    <name evidence="9" type="ORF">SFSGTM_25000</name>
</gene>
<dbReference type="EC" id="5.4.99.12" evidence="4"/>
<dbReference type="InterPro" id="IPR020094">
    <property type="entry name" value="TruA/RsuA/RluB/E/F_N"/>
</dbReference>
<dbReference type="AlphaFoldDB" id="A0A809SAQ8"/>
<feature type="binding site" evidence="4 6">
    <location>
        <position position="109"/>
    </location>
    <ligand>
        <name>substrate</name>
    </ligand>
</feature>
<dbReference type="KEGG" id="sniv:SFSGTM_25000"/>
<protein>
    <recommendedName>
        <fullName evidence="4">tRNA pseudouridine synthase A</fullName>
        <ecNumber evidence="4">5.4.99.12</ecNumber>
    </recommendedName>
    <alternativeName>
        <fullName evidence="4">tRNA pseudouridine(38-40) synthase</fullName>
    </alternativeName>
    <alternativeName>
        <fullName evidence="4">tRNA pseudouridylate synthase I</fullName>
    </alternativeName>
    <alternativeName>
        <fullName evidence="4">tRNA-uridine isomerase I</fullName>
    </alternativeName>
</protein>
<sequence>MRIALGVEYNGAEFCGWQHQPQGCGVQDALEHALAQIAGHVVAVVAAGRTDTGVHATLQVVHFDVEVTRPLSAWVRGVNSFLPAGVAVLWAHPVSERFHARFSALTRSYRYVLLNHSIRPALQTGQVGWYHLPLDAMLMQEAAQYLIGEHDFSAFRAAECQANTPVRNMSELKVMREGHHVIFNLTANAFLHHMVRNIVGALVYVGQGKQPAIWMQHLLRQRDRTQSAPTFAAAGLHLCHVSYDAEWDLPSSRSPCE</sequence>
<evidence type="ECO:0000256" key="4">
    <source>
        <dbReference type="HAMAP-Rule" id="MF_00171"/>
    </source>
</evidence>
<dbReference type="Pfam" id="PF01416">
    <property type="entry name" value="PseudoU_synth_1"/>
    <property type="match status" value="2"/>
</dbReference>
<dbReference type="InterPro" id="IPR001406">
    <property type="entry name" value="PsdUridine_synth_TruA"/>
</dbReference>
<keyword evidence="3 4" id="KW-0413">Isomerase</keyword>
<dbReference type="Gene3D" id="3.30.70.660">
    <property type="entry name" value="Pseudouridine synthase I, catalytic domain, C-terminal subdomain"/>
    <property type="match status" value="1"/>
</dbReference>
<dbReference type="Proteomes" id="UP000463939">
    <property type="component" value="Chromosome"/>
</dbReference>
<evidence type="ECO:0000259" key="8">
    <source>
        <dbReference type="Pfam" id="PF01416"/>
    </source>
</evidence>
<dbReference type="RefSeq" id="WP_162085517.1">
    <property type="nucleotide sequence ID" value="NZ_AP021881.1"/>
</dbReference>
<evidence type="ECO:0000256" key="3">
    <source>
        <dbReference type="ARBA" id="ARBA00023235"/>
    </source>
</evidence>
<evidence type="ECO:0000256" key="6">
    <source>
        <dbReference type="PIRSR" id="PIRSR001430-2"/>
    </source>
</evidence>
<dbReference type="GO" id="GO:0003723">
    <property type="term" value="F:RNA binding"/>
    <property type="evidence" value="ECO:0007669"/>
    <property type="project" value="InterPro"/>
</dbReference>
<comment type="subunit">
    <text evidence="4">Homodimer.</text>
</comment>